<dbReference type="AlphaFoldDB" id="A0A2I0W8Q2"/>
<keyword evidence="3" id="KW-1185">Reference proteome</keyword>
<feature type="region of interest" description="Disordered" evidence="1">
    <location>
        <begin position="1"/>
        <end position="53"/>
    </location>
</feature>
<evidence type="ECO:0000313" key="2">
    <source>
        <dbReference type="EMBL" id="PKU72048.1"/>
    </source>
</evidence>
<reference evidence="2 3" key="2">
    <citation type="journal article" date="2017" name="Nature">
        <title>The Apostasia genome and the evolution of orchids.</title>
        <authorList>
            <person name="Zhang G.Q."/>
            <person name="Liu K.W."/>
            <person name="Li Z."/>
            <person name="Lohaus R."/>
            <person name="Hsiao Y.Y."/>
            <person name="Niu S.C."/>
            <person name="Wang J.Y."/>
            <person name="Lin Y.C."/>
            <person name="Xu Q."/>
            <person name="Chen L.J."/>
            <person name="Yoshida K."/>
            <person name="Fujiwara S."/>
            <person name="Wang Z.W."/>
            <person name="Zhang Y.Q."/>
            <person name="Mitsuda N."/>
            <person name="Wang M."/>
            <person name="Liu G.H."/>
            <person name="Pecoraro L."/>
            <person name="Huang H.X."/>
            <person name="Xiao X.J."/>
            <person name="Lin M."/>
            <person name="Wu X.Y."/>
            <person name="Wu W.L."/>
            <person name="Chen Y.Y."/>
            <person name="Chang S.B."/>
            <person name="Sakamoto S."/>
            <person name="Ohme-Takagi M."/>
            <person name="Yagi M."/>
            <person name="Zeng S.J."/>
            <person name="Shen C.Y."/>
            <person name="Yeh C.M."/>
            <person name="Luo Y.B."/>
            <person name="Tsai W.C."/>
            <person name="Van de Peer Y."/>
            <person name="Liu Z.J."/>
        </authorList>
    </citation>
    <scope>NUCLEOTIDE SEQUENCE [LARGE SCALE GENOMIC DNA]</scope>
    <source>
        <tissue evidence="2">The whole plant</tissue>
    </source>
</reference>
<feature type="compositionally biased region" description="Polar residues" evidence="1">
    <location>
        <begin position="9"/>
        <end position="18"/>
    </location>
</feature>
<protein>
    <submittedName>
        <fullName evidence="2">Uncharacterized protein</fullName>
    </submittedName>
</protein>
<organism evidence="2 3">
    <name type="scientific">Dendrobium catenatum</name>
    <dbReference type="NCBI Taxonomy" id="906689"/>
    <lineage>
        <taxon>Eukaryota</taxon>
        <taxon>Viridiplantae</taxon>
        <taxon>Streptophyta</taxon>
        <taxon>Embryophyta</taxon>
        <taxon>Tracheophyta</taxon>
        <taxon>Spermatophyta</taxon>
        <taxon>Magnoliopsida</taxon>
        <taxon>Liliopsida</taxon>
        <taxon>Asparagales</taxon>
        <taxon>Orchidaceae</taxon>
        <taxon>Epidendroideae</taxon>
        <taxon>Malaxideae</taxon>
        <taxon>Dendrobiinae</taxon>
        <taxon>Dendrobium</taxon>
    </lineage>
</organism>
<dbReference type="EMBL" id="KZ502845">
    <property type="protein sequence ID" value="PKU72048.1"/>
    <property type="molecule type" value="Genomic_DNA"/>
</dbReference>
<proteinExistence type="predicted"/>
<dbReference type="Proteomes" id="UP000233837">
    <property type="component" value="Unassembled WGS sequence"/>
</dbReference>
<name>A0A2I0W8Q2_9ASPA</name>
<sequence>MCQPRQPREGTNSSNSKLCFNVRGGPENRPSTPLVRVVGWDPGAAPTARRGRS</sequence>
<gene>
    <name evidence="2" type="ORF">MA16_Dca007412</name>
</gene>
<evidence type="ECO:0000256" key="1">
    <source>
        <dbReference type="SAM" id="MobiDB-lite"/>
    </source>
</evidence>
<evidence type="ECO:0000313" key="3">
    <source>
        <dbReference type="Proteomes" id="UP000233837"/>
    </source>
</evidence>
<accession>A0A2I0W8Q2</accession>
<reference evidence="2 3" key="1">
    <citation type="journal article" date="2016" name="Sci. Rep.">
        <title>The Dendrobium catenatum Lindl. genome sequence provides insights into polysaccharide synthase, floral development and adaptive evolution.</title>
        <authorList>
            <person name="Zhang G.Q."/>
            <person name="Xu Q."/>
            <person name="Bian C."/>
            <person name="Tsai W.C."/>
            <person name="Yeh C.M."/>
            <person name="Liu K.W."/>
            <person name="Yoshida K."/>
            <person name="Zhang L.S."/>
            <person name="Chang S.B."/>
            <person name="Chen F."/>
            <person name="Shi Y."/>
            <person name="Su Y.Y."/>
            <person name="Zhang Y.Q."/>
            <person name="Chen L.J."/>
            <person name="Yin Y."/>
            <person name="Lin M."/>
            <person name="Huang H."/>
            <person name="Deng H."/>
            <person name="Wang Z.W."/>
            <person name="Zhu S.L."/>
            <person name="Zhao X."/>
            <person name="Deng C."/>
            <person name="Niu S.C."/>
            <person name="Huang J."/>
            <person name="Wang M."/>
            <person name="Liu G.H."/>
            <person name="Yang H.J."/>
            <person name="Xiao X.J."/>
            <person name="Hsiao Y.Y."/>
            <person name="Wu W.L."/>
            <person name="Chen Y.Y."/>
            <person name="Mitsuda N."/>
            <person name="Ohme-Takagi M."/>
            <person name="Luo Y.B."/>
            <person name="Van de Peer Y."/>
            <person name="Liu Z.J."/>
        </authorList>
    </citation>
    <scope>NUCLEOTIDE SEQUENCE [LARGE SCALE GENOMIC DNA]</scope>
    <source>
        <tissue evidence="2">The whole plant</tissue>
    </source>
</reference>